<protein>
    <recommendedName>
        <fullName evidence="3">F-box/kelch-repeat protein</fullName>
    </recommendedName>
</protein>
<dbReference type="GO" id="GO:0005829">
    <property type="term" value="C:cytosol"/>
    <property type="evidence" value="ECO:0007669"/>
    <property type="project" value="TreeGrafter"/>
</dbReference>
<proteinExistence type="predicted"/>
<dbReference type="SUPFAM" id="SSF117281">
    <property type="entry name" value="Kelch motif"/>
    <property type="match status" value="1"/>
</dbReference>
<dbReference type="PANTHER" id="PTHR46407:SF21">
    <property type="entry name" value="F-BOX_KELCH-REPEAT PROTEIN SKIP20"/>
    <property type="match status" value="1"/>
</dbReference>
<dbReference type="EMBL" id="JAHRHJ020002806">
    <property type="protein sequence ID" value="KAH9292598.1"/>
    <property type="molecule type" value="Genomic_DNA"/>
</dbReference>
<reference evidence="1 2" key="1">
    <citation type="journal article" date="2021" name="Nat. Plants">
        <title>The Taxus genome provides insights into paclitaxel biosynthesis.</title>
        <authorList>
            <person name="Xiong X."/>
            <person name="Gou J."/>
            <person name="Liao Q."/>
            <person name="Li Y."/>
            <person name="Zhou Q."/>
            <person name="Bi G."/>
            <person name="Li C."/>
            <person name="Du R."/>
            <person name="Wang X."/>
            <person name="Sun T."/>
            <person name="Guo L."/>
            <person name="Liang H."/>
            <person name="Lu P."/>
            <person name="Wu Y."/>
            <person name="Zhang Z."/>
            <person name="Ro D.K."/>
            <person name="Shang Y."/>
            <person name="Huang S."/>
            <person name="Yan J."/>
        </authorList>
    </citation>
    <scope>NUCLEOTIDE SEQUENCE [LARGE SCALE GENOMIC DNA]</scope>
    <source>
        <strain evidence="1">Ta-2019</strain>
    </source>
</reference>
<dbReference type="PANTHER" id="PTHR46407">
    <property type="entry name" value="OS02G0208700 PROTEIN"/>
    <property type="match status" value="1"/>
</dbReference>
<accession>A0AA38F7G9</accession>
<gene>
    <name evidence="1" type="ORF">KI387_042216</name>
</gene>
<dbReference type="GO" id="GO:0080037">
    <property type="term" value="P:negative regulation of cytokinin-activated signaling pathway"/>
    <property type="evidence" value="ECO:0007669"/>
    <property type="project" value="InterPro"/>
</dbReference>
<dbReference type="InterPro" id="IPR044595">
    <property type="entry name" value="KMD1-4"/>
</dbReference>
<evidence type="ECO:0000313" key="1">
    <source>
        <dbReference type="EMBL" id="KAH9292598.1"/>
    </source>
</evidence>
<dbReference type="Proteomes" id="UP000824469">
    <property type="component" value="Unassembled WGS sequence"/>
</dbReference>
<evidence type="ECO:0000313" key="2">
    <source>
        <dbReference type="Proteomes" id="UP000824469"/>
    </source>
</evidence>
<name>A0AA38F7G9_TAXCH</name>
<organism evidence="1 2">
    <name type="scientific">Taxus chinensis</name>
    <name type="common">Chinese yew</name>
    <name type="synonym">Taxus wallichiana var. chinensis</name>
    <dbReference type="NCBI Taxonomy" id="29808"/>
    <lineage>
        <taxon>Eukaryota</taxon>
        <taxon>Viridiplantae</taxon>
        <taxon>Streptophyta</taxon>
        <taxon>Embryophyta</taxon>
        <taxon>Tracheophyta</taxon>
        <taxon>Spermatophyta</taxon>
        <taxon>Pinopsida</taxon>
        <taxon>Pinidae</taxon>
        <taxon>Conifers II</taxon>
        <taxon>Cupressales</taxon>
        <taxon>Taxaceae</taxon>
        <taxon>Taxus</taxon>
    </lineage>
</organism>
<dbReference type="AlphaFoldDB" id="A0AA38F7G9"/>
<comment type="caution">
    <text evidence="1">The sequence shown here is derived from an EMBL/GenBank/DDBJ whole genome shotgun (WGS) entry which is preliminary data.</text>
</comment>
<dbReference type="Gene3D" id="2.120.10.80">
    <property type="entry name" value="Kelch-type beta propeller"/>
    <property type="match status" value="1"/>
</dbReference>
<keyword evidence="2" id="KW-1185">Reference proteome</keyword>
<sequence>MNDPNFYVDRRRFKLVEQRIFMIQHVPPSDPVDGVYGITVCDPDNNIWERLPPMTKFQEGIIMPGAKCVTVNGKLVLIGTVEDPHICRMMKMDRSEKIRRVFLYDFSKSQWRRCKDMPIVCSEGMSSCAVASCTETGTGRGFIYVAGGYNVGHGHQFGGAAAVYRVEEDEWESLPNMNTDIKGEVTVIDGKFYVSDEFGSGEVFHPDTRHWTTVENRGNPDLYEVVGPCMAPVNDNEVVCWSNLVCVDGRCYCYGFREGVNMEYKSKDCVWKEWAPLDDYEVRSATQWGDNLFFGGPDILRRAVFRMFVPPATEGAQISETVVESPKDFSSWVSSFTTLYI</sequence>
<evidence type="ECO:0008006" key="3">
    <source>
        <dbReference type="Google" id="ProtNLM"/>
    </source>
</evidence>
<dbReference type="InterPro" id="IPR015915">
    <property type="entry name" value="Kelch-typ_b-propeller"/>
</dbReference>
<dbReference type="GO" id="GO:2000762">
    <property type="term" value="P:regulation of phenylpropanoid metabolic process"/>
    <property type="evidence" value="ECO:0007669"/>
    <property type="project" value="InterPro"/>
</dbReference>